<dbReference type="EMBL" id="CP051128">
    <property type="protein sequence ID" value="QIZ08216.1"/>
    <property type="molecule type" value="Genomic_DNA"/>
</dbReference>
<organism evidence="1 2">
    <name type="scientific">Priestia megaterium</name>
    <name type="common">Bacillus megaterium</name>
    <dbReference type="NCBI Taxonomy" id="1404"/>
    <lineage>
        <taxon>Bacteria</taxon>
        <taxon>Bacillati</taxon>
        <taxon>Bacillota</taxon>
        <taxon>Bacilli</taxon>
        <taxon>Bacillales</taxon>
        <taxon>Bacillaceae</taxon>
        <taxon>Priestia</taxon>
    </lineage>
</organism>
<dbReference type="Proteomes" id="UP000501868">
    <property type="component" value="Chromosome"/>
</dbReference>
<accession>A0A6H1P3U2</accession>
<gene>
    <name evidence="1" type="ORF">HFZ78_16995</name>
</gene>
<proteinExistence type="predicted"/>
<name>A0A6H1P3U2_PRIMG</name>
<protein>
    <submittedName>
        <fullName evidence="1">Helix-turn-helix domain-containing protein</fullName>
    </submittedName>
</protein>
<reference evidence="1 2" key="1">
    <citation type="submission" date="2020-04" db="EMBL/GenBank/DDBJ databases">
        <title>Genome-Wide Identification of 5-Methylcytosine Sites in Bacterial Genomes By High-Throughput Sequencing of MspJI Restriction Fragments.</title>
        <authorList>
            <person name="Wu V."/>
        </authorList>
    </citation>
    <scope>NUCLEOTIDE SEQUENCE [LARGE SCALE GENOMIC DNA]</scope>
    <source>
        <strain evidence="1 2">S2</strain>
    </source>
</reference>
<sequence length="92" mass="10535">MCFVIGCWLISDSLIGKKTYKIKENQHQLLTKSELANYLGISPEEVQKLTEISNGEDSFTSETPHIKIDKTDYYPKTAIDKWLLDVELTVVQ</sequence>
<dbReference type="AlphaFoldDB" id="A0A6H1P3U2"/>
<evidence type="ECO:0000313" key="1">
    <source>
        <dbReference type="EMBL" id="QIZ08216.1"/>
    </source>
</evidence>
<reference evidence="1 2" key="2">
    <citation type="submission" date="2020-04" db="EMBL/GenBank/DDBJ databases">
        <authorList>
            <person name="Fomenkov A."/>
            <person name="Anton B.P."/>
            <person name="Roberts R.J."/>
        </authorList>
    </citation>
    <scope>NUCLEOTIDE SEQUENCE [LARGE SCALE GENOMIC DNA]</scope>
    <source>
        <strain evidence="1 2">S2</strain>
    </source>
</reference>
<evidence type="ECO:0000313" key="2">
    <source>
        <dbReference type="Proteomes" id="UP000501868"/>
    </source>
</evidence>